<feature type="region of interest" description="Disordered" evidence="1">
    <location>
        <begin position="186"/>
        <end position="242"/>
    </location>
</feature>
<dbReference type="PANTHER" id="PTHR31286">
    <property type="entry name" value="GLYCINE-RICH CELL WALL STRUCTURAL PROTEIN 1.8-LIKE"/>
    <property type="match status" value="1"/>
</dbReference>
<proteinExistence type="predicted"/>
<reference evidence="2" key="1">
    <citation type="submission" date="2019-10" db="EMBL/GenBank/DDBJ databases">
        <authorList>
            <person name="Zhang R."/>
            <person name="Pan Y."/>
            <person name="Wang J."/>
            <person name="Ma R."/>
            <person name="Yu S."/>
        </authorList>
    </citation>
    <scope>NUCLEOTIDE SEQUENCE</scope>
    <source>
        <strain evidence="2">LA-IB0</strain>
        <tissue evidence="2">Leaf</tissue>
    </source>
</reference>
<evidence type="ECO:0000313" key="3">
    <source>
        <dbReference type="Proteomes" id="UP000826271"/>
    </source>
</evidence>
<name>A0AAV6XZ30_9LAMI</name>
<dbReference type="AlphaFoldDB" id="A0AAV6XZ30"/>
<comment type="caution">
    <text evidence="2">The sequence shown here is derived from an EMBL/GenBank/DDBJ whole genome shotgun (WGS) entry which is preliminary data.</text>
</comment>
<dbReference type="Proteomes" id="UP000826271">
    <property type="component" value="Unassembled WGS sequence"/>
</dbReference>
<protein>
    <recommendedName>
        <fullName evidence="4">DUF4283 domain-containing protein</fullName>
    </recommendedName>
</protein>
<keyword evidence="3" id="KW-1185">Reference proteome</keyword>
<dbReference type="InterPro" id="IPR040256">
    <property type="entry name" value="At4g02000-like"/>
</dbReference>
<feature type="compositionally biased region" description="Basic and acidic residues" evidence="1">
    <location>
        <begin position="205"/>
        <end position="226"/>
    </location>
</feature>
<sequence length="266" mass="30243">MAAPYQYALIGKFSHGYPTMTRLRAKFAALGLIKGFKIGVLDNKHWTPDFDPNEESHIMPIWIKVLGLKPHWFHRQFLFHVASIIGKPLKLDEATSEIENPAVARICVEINVMEKLQSEIPVQVEGKTSLLRIQYEGIPEYVGYVAIEGIQWHHGDLRVRLDKMRGKRPIETPTLILPRGADPEVFIKENNGKRRGNNEADEQDDRISQETNKDGHEGKNKSETVKEVSSSENSDQNSIGMAKETPGLRMKIVILGLIWVMRLRTN</sequence>
<dbReference type="EMBL" id="WHWC01000003">
    <property type="protein sequence ID" value="KAG8385902.1"/>
    <property type="molecule type" value="Genomic_DNA"/>
</dbReference>
<feature type="compositionally biased region" description="Basic and acidic residues" evidence="1">
    <location>
        <begin position="186"/>
        <end position="198"/>
    </location>
</feature>
<dbReference type="PANTHER" id="PTHR31286:SF179">
    <property type="entry name" value="RNASE H TYPE-1 DOMAIN-CONTAINING PROTEIN"/>
    <property type="match status" value="1"/>
</dbReference>
<evidence type="ECO:0000256" key="1">
    <source>
        <dbReference type="SAM" id="MobiDB-lite"/>
    </source>
</evidence>
<gene>
    <name evidence="2" type="ORF">BUALT_Bualt03G0093400</name>
</gene>
<accession>A0AAV6XZ30</accession>
<evidence type="ECO:0000313" key="2">
    <source>
        <dbReference type="EMBL" id="KAG8385902.1"/>
    </source>
</evidence>
<organism evidence="2 3">
    <name type="scientific">Buddleja alternifolia</name>
    <dbReference type="NCBI Taxonomy" id="168488"/>
    <lineage>
        <taxon>Eukaryota</taxon>
        <taxon>Viridiplantae</taxon>
        <taxon>Streptophyta</taxon>
        <taxon>Embryophyta</taxon>
        <taxon>Tracheophyta</taxon>
        <taxon>Spermatophyta</taxon>
        <taxon>Magnoliopsida</taxon>
        <taxon>eudicotyledons</taxon>
        <taxon>Gunneridae</taxon>
        <taxon>Pentapetalae</taxon>
        <taxon>asterids</taxon>
        <taxon>lamiids</taxon>
        <taxon>Lamiales</taxon>
        <taxon>Scrophulariaceae</taxon>
        <taxon>Buddlejeae</taxon>
        <taxon>Buddleja</taxon>
    </lineage>
</organism>
<evidence type="ECO:0008006" key="4">
    <source>
        <dbReference type="Google" id="ProtNLM"/>
    </source>
</evidence>